<feature type="region of interest" description="Disordered" evidence="1">
    <location>
        <begin position="193"/>
        <end position="222"/>
    </location>
</feature>
<evidence type="ECO:0000256" key="1">
    <source>
        <dbReference type="SAM" id="MobiDB-lite"/>
    </source>
</evidence>
<dbReference type="Gene3D" id="3.10.690.10">
    <property type="entry name" value="Bifunctional nuclease domain"/>
    <property type="match status" value="1"/>
</dbReference>
<dbReference type="InterPro" id="IPR003729">
    <property type="entry name" value="Bi_nuclease_dom"/>
</dbReference>
<keyword evidence="4" id="KW-1185">Reference proteome</keyword>
<dbReference type="Proteomes" id="UP001180840">
    <property type="component" value="Unassembled WGS sequence"/>
</dbReference>
<dbReference type="Pfam" id="PF02577">
    <property type="entry name" value="BFN_dom"/>
    <property type="match status" value="1"/>
</dbReference>
<organism evidence="3 4">
    <name type="scientific">Corynebacterium guangdongense</name>
    <dbReference type="NCBI Taxonomy" id="1783348"/>
    <lineage>
        <taxon>Bacteria</taxon>
        <taxon>Bacillati</taxon>
        <taxon>Actinomycetota</taxon>
        <taxon>Actinomycetes</taxon>
        <taxon>Mycobacteriales</taxon>
        <taxon>Corynebacteriaceae</taxon>
        <taxon>Corynebacterium</taxon>
    </lineage>
</organism>
<dbReference type="SUPFAM" id="SSF103256">
    <property type="entry name" value="Hypothetical protein TM0160"/>
    <property type="match status" value="1"/>
</dbReference>
<evidence type="ECO:0000313" key="4">
    <source>
        <dbReference type="Proteomes" id="UP001180840"/>
    </source>
</evidence>
<evidence type="ECO:0000259" key="2">
    <source>
        <dbReference type="PROSITE" id="PS51658"/>
    </source>
</evidence>
<proteinExistence type="predicted"/>
<dbReference type="RefSeq" id="WP_290198256.1">
    <property type="nucleotide sequence ID" value="NZ_CP047654.1"/>
</dbReference>
<evidence type="ECO:0000313" key="3">
    <source>
        <dbReference type="EMBL" id="MDR7329302.1"/>
    </source>
</evidence>
<gene>
    <name evidence="3" type="ORF">J2S39_000978</name>
</gene>
<feature type="compositionally biased region" description="Acidic residues" evidence="1">
    <location>
        <begin position="193"/>
        <end position="202"/>
    </location>
</feature>
<dbReference type="EMBL" id="JAVDXZ010000001">
    <property type="protein sequence ID" value="MDR7329302.1"/>
    <property type="molecule type" value="Genomic_DNA"/>
</dbReference>
<name>A0ABU1ZWJ5_9CORY</name>
<sequence>MSLIPVEYHGVHVIGPEQFTCAILRWAEEDRILPVWLSPIEGGQLAAVEEESVSQRPTTHDLLADALGRIDGGVSSIGLTSYHEGVFIATLVAGGEEIDARASDALVLAILLDMPIMVDEDVLTQASLFIRDDELTEYLDIDVTSLSGRLPVVPDEDTVSASGDDDADADFEAMMRSLGMTEEDFEAELGIDLEENLDDLTDDSGRGLDDDDLGNPYRDDDN</sequence>
<reference evidence="3" key="1">
    <citation type="submission" date="2023-07" db="EMBL/GenBank/DDBJ databases">
        <title>Sequencing the genomes of 1000 actinobacteria strains.</title>
        <authorList>
            <person name="Klenk H.-P."/>
        </authorList>
    </citation>
    <scope>NUCLEOTIDE SEQUENCE</scope>
    <source>
        <strain evidence="3">DSM 107476</strain>
    </source>
</reference>
<comment type="caution">
    <text evidence="3">The sequence shown here is derived from an EMBL/GenBank/DDBJ whole genome shotgun (WGS) entry which is preliminary data.</text>
</comment>
<accession>A0ABU1ZWJ5</accession>
<feature type="domain" description="BFN" evidence="2">
    <location>
        <begin position="3"/>
        <end position="130"/>
    </location>
</feature>
<dbReference type="InterPro" id="IPR036104">
    <property type="entry name" value="BFN_sf"/>
</dbReference>
<protein>
    <submittedName>
        <fullName evidence="3">Bifunctional DNase/RNase</fullName>
    </submittedName>
</protein>
<dbReference type="PROSITE" id="PS51658">
    <property type="entry name" value="BFN"/>
    <property type="match status" value="1"/>
</dbReference>